<protein>
    <submittedName>
        <fullName evidence="1">Uncharacterized protein</fullName>
    </submittedName>
</protein>
<gene>
    <name evidence="1" type="ORF">SK143_1692</name>
</gene>
<dbReference type="Proteomes" id="UP000028098">
    <property type="component" value="Unassembled WGS sequence"/>
</dbReference>
<dbReference type="PATRIC" id="fig|1303.44.peg.1619"/>
<evidence type="ECO:0000313" key="1">
    <source>
        <dbReference type="EMBL" id="KEQ49750.1"/>
    </source>
</evidence>
<dbReference type="RefSeq" id="WP_042902983.1">
    <property type="nucleotide sequence ID" value="NZ_JBPANA010000001.1"/>
</dbReference>
<sequence length="94" mass="10759">MALFSGKDKISKKDSQKQKYYEDALPYFEENDMVHIYEKYPEQAAYIGNVLNSKAVALANASGPGAFEKVQIQQNQIIIKQNEEIISLLKEFKK</sequence>
<name>A0A081R3H7_STROR</name>
<evidence type="ECO:0000313" key="2">
    <source>
        <dbReference type="Proteomes" id="UP000028098"/>
    </source>
</evidence>
<dbReference type="EMBL" id="JPGB01000006">
    <property type="protein sequence ID" value="KEQ49750.1"/>
    <property type="molecule type" value="Genomic_DNA"/>
</dbReference>
<reference evidence="1 2" key="1">
    <citation type="submission" date="2014-05" db="EMBL/GenBank/DDBJ databases">
        <authorList>
            <person name="Daugherty S.C."/>
            <person name="Tallon L.J."/>
            <person name="Sadzewicz L."/>
            <person name="Kilian M."/>
            <person name="Tettelin H."/>
        </authorList>
    </citation>
    <scope>NUCLEOTIDE SEQUENCE [LARGE SCALE GENOMIC DNA]</scope>
    <source>
        <strain evidence="1 2">SK143</strain>
    </source>
</reference>
<organism evidence="1 2">
    <name type="scientific">Streptococcus oralis</name>
    <dbReference type="NCBI Taxonomy" id="1303"/>
    <lineage>
        <taxon>Bacteria</taxon>
        <taxon>Bacillati</taxon>
        <taxon>Bacillota</taxon>
        <taxon>Bacilli</taxon>
        <taxon>Lactobacillales</taxon>
        <taxon>Streptococcaceae</taxon>
        <taxon>Streptococcus</taxon>
    </lineage>
</organism>
<accession>A0A081R3H7</accession>
<comment type="caution">
    <text evidence="1">The sequence shown here is derived from an EMBL/GenBank/DDBJ whole genome shotgun (WGS) entry which is preliminary data.</text>
</comment>
<dbReference type="AlphaFoldDB" id="A0A081R3H7"/>
<proteinExistence type="predicted"/>